<dbReference type="Proteomes" id="UP000320239">
    <property type="component" value="Unassembled WGS sequence"/>
</dbReference>
<evidence type="ECO:0000313" key="1">
    <source>
        <dbReference type="EMBL" id="TWG23623.1"/>
    </source>
</evidence>
<dbReference type="EMBL" id="VIWY01000002">
    <property type="protein sequence ID" value="TWG23623.1"/>
    <property type="molecule type" value="Genomic_DNA"/>
</dbReference>
<sequence>MAHPEPARGPRRLADRAAPLSVFALACLLAGYAGALGEEPVRDDEAVVELVRAEFDAAGPRRRLTVLPRLGWPHVDPANLGRLAGETAAHVRALLGGDPAAVVRALVG</sequence>
<proteinExistence type="predicted"/>
<reference evidence="1 2" key="1">
    <citation type="submission" date="2019-06" db="EMBL/GenBank/DDBJ databases">
        <title>Sequencing the genomes of 1000 actinobacteria strains.</title>
        <authorList>
            <person name="Klenk H.-P."/>
        </authorList>
    </citation>
    <scope>NUCLEOTIDE SEQUENCE [LARGE SCALE GENOMIC DNA]</scope>
    <source>
        <strain evidence="1 2">DSM 43866</strain>
    </source>
</reference>
<protein>
    <submittedName>
        <fullName evidence="1">Uncharacterized protein</fullName>
    </submittedName>
</protein>
<name>A0A561WID8_ACTTI</name>
<dbReference type="OrthoDB" id="271711at2"/>
<evidence type="ECO:0000313" key="2">
    <source>
        <dbReference type="Proteomes" id="UP000320239"/>
    </source>
</evidence>
<dbReference type="RefSeq" id="WP_122976866.1">
    <property type="nucleotide sequence ID" value="NZ_BOMX01000034.1"/>
</dbReference>
<organism evidence="1 2">
    <name type="scientific">Actinoplanes teichomyceticus</name>
    <dbReference type="NCBI Taxonomy" id="1867"/>
    <lineage>
        <taxon>Bacteria</taxon>
        <taxon>Bacillati</taxon>
        <taxon>Actinomycetota</taxon>
        <taxon>Actinomycetes</taxon>
        <taxon>Micromonosporales</taxon>
        <taxon>Micromonosporaceae</taxon>
        <taxon>Actinoplanes</taxon>
    </lineage>
</organism>
<keyword evidence="2" id="KW-1185">Reference proteome</keyword>
<accession>A0A561WID8</accession>
<comment type="caution">
    <text evidence="1">The sequence shown here is derived from an EMBL/GenBank/DDBJ whole genome shotgun (WGS) entry which is preliminary data.</text>
</comment>
<gene>
    <name evidence="1" type="ORF">FHX34_102172</name>
</gene>
<dbReference type="AlphaFoldDB" id="A0A561WID8"/>